<keyword evidence="9" id="KW-1185">Reference proteome</keyword>
<comment type="caution">
    <text evidence="8">The sequence shown here is derived from an EMBL/GenBank/DDBJ whole genome shotgun (WGS) entry which is preliminary data.</text>
</comment>
<comment type="subcellular location">
    <subcellularLocation>
        <location evidence="1">Membrane</location>
        <topology evidence="1">Multi-pass membrane protein</topology>
    </subcellularLocation>
</comment>
<evidence type="ECO:0000256" key="1">
    <source>
        <dbReference type="ARBA" id="ARBA00004141"/>
    </source>
</evidence>
<evidence type="ECO:0000256" key="5">
    <source>
        <dbReference type="SAM" id="Phobius"/>
    </source>
</evidence>
<keyword evidence="2 5" id="KW-0812">Transmembrane</keyword>
<evidence type="ECO:0000313" key="9">
    <source>
        <dbReference type="Proteomes" id="UP001189429"/>
    </source>
</evidence>
<feature type="transmembrane region" description="Helical" evidence="5">
    <location>
        <begin position="280"/>
        <end position="300"/>
    </location>
</feature>
<evidence type="ECO:0000256" key="6">
    <source>
        <dbReference type="SAM" id="SignalP"/>
    </source>
</evidence>
<organism evidence="8 9">
    <name type="scientific">Prorocentrum cordatum</name>
    <dbReference type="NCBI Taxonomy" id="2364126"/>
    <lineage>
        <taxon>Eukaryota</taxon>
        <taxon>Sar</taxon>
        <taxon>Alveolata</taxon>
        <taxon>Dinophyceae</taxon>
        <taxon>Prorocentrales</taxon>
        <taxon>Prorocentraceae</taxon>
        <taxon>Prorocentrum</taxon>
    </lineage>
</organism>
<evidence type="ECO:0000256" key="2">
    <source>
        <dbReference type="ARBA" id="ARBA00022692"/>
    </source>
</evidence>
<sequence length="416" mass="44415">MRAPVFGPMPVWWAVASLCVAALGAEARALDATRTLGQQWAFMAGADEGVPLNCGSAAGCGVAPEPRGGDAAQVGLLQVAAGGPGEGASGTYVVGVLLGLMLVALLPILYYQGLSPFLAVVSYVGCLCMVKICVKDLFMNGYEYPYTVTMLHMLFTSIFASMIDPPSLSEGRSTFMLSLVKAASLGMNNMALVFGSAAFVSIIGSCTPATTYFVELVRHRSPTFARSLGVATVCGGTMLCVHGDPTFSALSLVLAVGACFSRSLKAVWSHDLLSVNMSAYRLAAWSSIWSCAFMLVPALIMEGVEPYRKFTTLSPHAKMVLVASCLIATWLNIVMCFCLKYLGPVQQNVFGQLELLAVIMLATVLLHEVVTVIEWVGVLLIIAGCLFTKLDDQIHKLKKRFFDTSGSKDETQKLMP</sequence>
<dbReference type="Pfam" id="PF03151">
    <property type="entry name" value="TPT"/>
    <property type="match status" value="1"/>
</dbReference>
<evidence type="ECO:0000259" key="7">
    <source>
        <dbReference type="Pfam" id="PF03151"/>
    </source>
</evidence>
<proteinExistence type="predicted"/>
<feature type="transmembrane region" description="Helical" evidence="5">
    <location>
        <begin position="349"/>
        <end position="366"/>
    </location>
</feature>
<accession>A0ABN9X5M5</accession>
<evidence type="ECO:0000256" key="3">
    <source>
        <dbReference type="ARBA" id="ARBA00022989"/>
    </source>
</evidence>
<keyword evidence="3 5" id="KW-1133">Transmembrane helix</keyword>
<feature type="transmembrane region" description="Helical" evidence="5">
    <location>
        <begin position="92"/>
        <end position="110"/>
    </location>
</feature>
<feature type="transmembrane region" description="Helical" evidence="5">
    <location>
        <begin position="372"/>
        <end position="390"/>
    </location>
</feature>
<feature type="chain" id="PRO_5047514543" description="Sugar phosphate transporter domain-containing protein" evidence="6">
    <location>
        <begin position="28"/>
        <end position="416"/>
    </location>
</feature>
<feature type="transmembrane region" description="Helical" evidence="5">
    <location>
        <begin position="191"/>
        <end position="214"/>
    </location>
</feature>
<name>A0ABN9X5M5_9DINO</name>
<evidence type="ECO:0000256" key="4">
    <source>
        <dbReference type="ARBA" id="ARBA00023136"/>
    </source>
</evidence>
<protein>
    <recommendedName>
        <fullName evidence="7">Sugar phosphate transporter domain-containing protein</fullName>
    </recommendedName>
</protein>
<feature type="transmembrane region" description="Helical" evidence="5">
    <location>
        <begin position="117"/>
        <end position="138"/>
    </location>
</feature>
<feature type="signal peptide" evidence="6">
    <location>
        <begin position="1"/>
        <end position="27"/>
    </location>
</feature>
<feature type="transmembrane region" description="Helical" evidence="5">
    <location>
        <begin position="320"/>
        <end position="342"/>
    </location>
</feature>
<dbReference type="EMBL" id="CAUYUJ010019935">
    <property type="protein sequence ID" value="CAK0894691.1"/>
    <property type="molecule type" value="Genomic_DNA"/>
</dbReference>
<keyword evidence="4 5" id="KW-0472">Membrane</keyword>
<evidence type="ECO:0000313" key="8">
    <source>
        <dbReference type="EMBL" id="CAK0894691.1"/>
    </source>
</evidence>
<gene>
    <name evidence="8" type="ORF">PCOR1329_LOCUS73662</name>
</gene>
<feature type="transmembrane region" description="Helical" evidence="5">
    <location>
        <begin position="144"/>
        <end position="163"/>
    </location>
</feature>
<reference evidence="8" key="1">
    <citation type="submission" date="2023-10" db="EMBL/GenBank/DDBJ databases">
        <authorList>
            <person name="Chen Y."/>
            <person name="Shah S."/>
            <person name="Dougan E. K."/>
            <person name="Thang M."/>
            <person name="Chan C."/>
        </authorList>
    </citation>
    <scope>NUCLEOTIDE SEQUENCE [LARGE SCALE GENOMIC DNA]</scope>
</reference>
<dbReference type="InterPro" id="IPR050186">
    <property type="entry name" value="TPT_transporter"/>
</dbReference>
<dbReference type="Proteomes" id="UP001189429">
    <property type="component" value="Unassembled WGS sequence"/>
</dbReference>
<dbReference type="SUPFAM" id="SSF103481">
    <property type="entry name" value="Multidrug resistance efflux transporter EmrE"/>
    <property type="match status" value="1"/>
</dbReference>
<keyword evidence="6" id="KW-0732">Signal</keyword>
<dbReference type="InterPro" id="IPR004853">
    <property type="entry name" value="Sugar_P_trans_dom"/>
</dbReference>
<feature type="domain" description="Sugar phosphate transporter" evidence="7">
    <location>
        <begin position="132"/>
        <end position="386"/>
    </location>
</feature>
<dbReference type="InterPro" id="IPR037185">
    <property type="entry name" value="EmrE-like"/>
</dbReference>
<dbReference type="PANTHER" id="PTHR11132">
    <property type="entry name" value="SOLUTE CARRIER FAMILY 35"/>
    <property type="match status" value="1"/>
</dbReference>